<dbReference type="EMBL" id="UINC01037093">
    <property type="protein sequence ID" value="SVB32061.1"/>
    <property type="molecule type" value="Genomic_DNA"/>
</dbReference>
<dbReference type="SUPFAM" id="SSF50939">
    <property type="entry name" value="Sialidases"/>
    <property type="match status" value="1"/>
</dbReference>
<protein>
    <recommendedName>
        <fullName evidence="2">Glycosyl hydrolase family 32 N-terminal domain-containing protein</fullName>
    </recommendedName>
</protein>
<proteinExistence type="predicted"/>
<dbReference type="AlphaFoldDB" id="A0A382D2W1"/>
<evidence type="ECO:0000313" key="1">
    <source>
        <dbReference type="EMBL" id="SVB32061.1"/>
    </source>
</evidence>
<reference evidence="1" key="1">
    <citation type="submission" date="2018-05" db="EMBL/GenBank/DDBJ databases">
        <authorList>
            <person name="Lanie J.A."/>
            <person name="Ng W.-L."/>
            <person name="Kazmierczak K.M."/>
            <person name="Andrzejewski T.M."/>
            <person name="Davidsen T.M."/>
            <person name="Wayne K.J."/>
            <person name="Tettelin H."/>
            <person name="Glass J.I."/>
            <person name="Rusch D."/>
            <person name="Podicherti R."/>
            <person name="Tsui H.-C.T."/>
            <person name="Winkler M.E."/>
        </authorList>
    </citation>
    <scope>NUCLEOTIDE SEQUENCE</scope>
</reference>
<gene>
    <name evidence="1" type="ORF">METZ01_LOCUS184915</name>
</gene>
<organism evidence="1">
    <name type="scientific">marine metagenome</name>
    <dbReference type="NCBI Taxonomy" id="408172"/>
    <lineage>
        <taxon>unclassified sequences</taxon>
        <taxon>metagenomes</taxon>
        <taxon>ecological metagenomes</taxon>
    </lineage>
</organism>
<sequence length="339" mass="38155">MTAELIELSRIVADGYHNAFTDLAFWRGHTYLCYRCAQSHGIDPPGNVVVCRSRELSTWEQVAVFDTGADDRDPKFVVDADERLAVLFGSWFPRWSSPSSLPSAEHDLISHLSSTRDGTSWSTPRQLYGINYWMWRIFRDQEGVFWCPAYHFGRRDDRDMRTVQLLRSEDLLDWYLIEQMRSGGGPGEPVLFAPETGALACVVRTLEPRHHSWLGHRNPNGGWTWADLGVMIHAPVTLQHEGRLLVAGRSQEEDLPPDGFTSYGEQGDPSGHHTTVWEIDGTTAKPLLTVPSGGDCSYCGLVSATDGTILMSYYSQHERLPLPPDRPTPADVYLARIRP</sequence>
<name>A0A382D2W1_9ZZZZ</name>
<dbReference type="InterPro" id="IPR036278">
    <property type="entry name" value="Sialidase_sf"/>
</dbReference>
<accession>A0A382D2W1</accession>
<dbReference type="Gene3D" id="2.120.10.10">
    <property type="match status" value="1"/>
</dbReference>
<evidence type="ECO:0008006" key="2">
    <source>
        <dbReference type="Google" id="ProtNLM"/>
    </source>
</evidence>
<dbReference type="CDD" id="cd15482">
    <property type="entry name" value="Sialidase_non-viral"/>
    <property type="match status" value="1"/>
</dbReference>